<name>A0ACD5HQ53_9PROT</name>
<dbReference type="Proteomes" id="UP000271650">
    <property type="component" value="Chromosome"/>
</dbReference>
<accession>A0ACD5HQ53</accession>
<keyword evidence="2" id="KW-1185">Reference proteome</keyword>
<dbReference type="EMBL" id="CP127527">
    <property type="protein sequence ID" value="XRI77606.1"/>
    <property type="molecule type" value="Genomic_DNA"/>
</dbReference>
<reference evidence="1 2" key="1">
    <citation type="journal article" date="2019" name="Int. J. Syst. Evol. Microbiol.">
        <title>Acidithiobacillus sulfuriphilus sp. nov.: an extremely acidophilic sulfur-oxidizing chemolithotroph isolated from a neutral pH environment.</title>
        <authorList>
            <person name="Falagan C."/>
            <person name="Moya-Beltran A."/>
            <person name="Castro M."/>
            <person name="Quatrini R."/>
            <person name="Johnson D.B."/>
        </authorList>
    </citation>
    <scope>NUCLEOTIDE SEQUENCE [LARGE SCALE GENOMIC DNA]</scope>
    <source>
        <strain evidence="1 2">CJ-2</strain>
    </source>
</reference>
<evidence type="ECO:0000313" key="2">
    <source>
        <dbReference type="Proteomes" id="UP000271650"/>
    </source>
</evidence>
<sequence length="58" mass="6140">MRVSRDIGNGASWRDISDAKLAEQVIASMSQSAAKHAASLTGMAKGTIGAMKNEPRHE</sequence>
<protein>
    <submittedName>
        <fullName evidence="1">Uncharacterized protein</fullName>
    </submittedName>
</protein>
<gene>
    <name evidence="1" type="ORF">EC580_002700</name>
</gene>
<organism evidence="1 2">
    <name type="scientific">Acidithiobacillus sulfuriphilus</name>
    <dbReference type="NCBI Taxonomy" id="1867749"/>
    <lineage>
        <taxon>Bacteria</taxon>
        <taxon>Pseudomonadati</taxon>
        <taxon>Pseudomonadota</taxon>
        <taxon>Acidithiobacillia</taxon>
        <taxon>Acidithiobacillales</taxon>
        <taxon>Acidithiobacillaceae</taxon>
        <taxon>Acidithiobacillus</taxon>
    </lineage>
</organism>
<proteinExistence type="predicted"/>
<evidence type="ECO:0000313" key="1">
    <source>
        <dbReference type="EMBL" id="XRI77606.1"/>
    </source>
</evidence>